<dbReference type="PRINTS" id="PR00032">
    <property type="entry name" value="HTHARAC"/>
</dbReference>
<dbReference type="EMBL" id="JBHSMA010000001">
    <property type="protein sequence ID" value="MFC5408475.1"/>
    <property type="molecule type" value="Genomic_DNA"/>
</dbReference>
<proteinExistence type="predicted"/>
<dbReference type="SMART" id="SM00342">
    <property type="entry name" value="HTH_ARAC"/>
    <property type="match status" value="1"/>
</dbReference>
<accession>A0ABW0I4L9</accession>
<keyword evidence="6" id="KW-1185">Reference proteome</keyword>
<feature type="domain" description="HTH araC/xylS-type" evidence="4">
    <location>
        <begin position="64"/>
        <end position="163"/>
    </location>
</feature>
<dbReference type="Proteomes" id="UP001596106">
    <property type="component" value="Unassembled WGS sequence"/>
</dbReference>
<gene>
    <name evidence="5" type="ORF">ACFPMF_04100</name>
</gene>
<dbReference type="InterPro" id="IPR018060">
    <property type="entry name" value="HTH_AraC"/>
</dbReference>
<dbReference type="Gene3D" id="1.10.10.60">
    <property type="entry name" value="Homeodomain-like"/>
    <property type="match status" value="1"/>
</dbReference>
<organism evidence="5 6">
    <name type="scientific">Larkinella bovis</name>
    <dbReference type="NCBI Taxonomy" id="683041"/>
    <lineage>
        <taxon>Bacteria</taxon>
        <taxon>Pseudomonadati</taxon>
        <taxon>Bacteroidota</taxon>
        <taxon>Cytophagia</taxon>
        <taxon>Cytophagales</taxon>
        <taxon>Spirosomataceae</taxon>
        <taxon>Larkinella</taxon>
    </lineage>
</organism>
<dbReference type="PANTHER" id="PTHR47894">
    <property type="entry name" value="HTH-TYPE TRANSCRIPTIONAL REGULATOR GADX"/>
    <property type="match status" value="1"/>
</dbReference>
<reference evidence="6" key="1">
    <citation type="journal article" date="2019" name="Int. J. Syst. Evol. Microbiol.">
        <title>The Global Catalogue of Microorganisms (GCM) 10K type strain sequencing project: providing services to taxonomists for standard genome sequencing and annotation.</title>
        <authorList>
            <consortium name="The Broad Institute Genomics Platform"/>
            <consortium name="The Broad Institute Genome Sequencing Center for Infectious Disease"/>
            <person name="Wu L."/>
            <person name="Ma J."/>
        </authorList>
    </citation>
    <scope>NUCLEOTIDE SEQUENCE [LARGE SCALE GENOMIC DNA]</scope>
    <source>
        <strain evidence="6">CCUG 55250</strain>
    </source>
</reference>
<keyword evidence="2" id="KW-0238">DNA-binding</keyword>
<dbReference type="PROSITE" id="PS01124">
    <property type="entry name" value="HTH_ARAC_FAMILY_2"/>
    <property type="match status" value="1"/>
</dbReference>
<comment type="caution">
    <text evidence="5">The sequence shown here is derived from an EMBL/GenBank/DDBJ whole genome shotgun (WGS) entry which is preliminary data.</text>
</comment>
<dbReference type="RefSeq" id="WP_379841383.1">
    <property type="nucleotide sequence ID" value="NZ_JBHSMA010000001.1"/>
</dbReference>
<evidence type="ECO:0000256" key="3">
    <source>
        <dbReference type="ARBA" id="ARBA00023163"/>
    </source>
</evidence>
<dbReference type="SUPFAM" id="SSF46689">
    <property type="entry name" value="Homeodomain-like"/>
    <property type="match status" value="1"/>
</dbReference>
<keyword evidence="1" id="KW-0805">Transcription regulation</keyword>
<dbReference type="Pfam" id="PF12833">
    <property type="entry name" value="HTH_18"/>
    <property type="match status" value="1"/>
</dbReference>
<evidence type="ECO:0000313" key="6">
    <source>
        <dbReference type="Proteomes" id="UP001596106"/>
    </source>
</evidence>
<protein>
    <submittedName>
        <fullName evidence="5">Helix-turn-helix domain-containing protein</fullName>
    </submittedName>
</protein>
<dbReference type="PANTHER" id="PTHR47894:SF1">
    <property type="entry name" value="HTH-TYPE TRANSCRIPTIONAL REGULATOR VQSM"/>
    <property type="match status" value="1"/>
</dbReference>
<keyword evidence="3" id="KW-0804">Transcription</keyword>
<dbReference type="InterPro" id="IPR009057">
    <property type="entry name" value="Homeodomain-like_sf"/>
</dbReference>
<dbReference type="InterPro" id="IPR020449">
    <property type="entry name" value="Tscrpt_reg_AraC-type_HTH"/>
</dbReference>
<name>A0ABW0I4L9_9BACT</name>
<evidence type="ECO:0000313" key="5">
    <source>
        <dbReference type="EMBL" id="MFC5408475.1"/>
    </source>
</evidence>
<evidence type="ECO:0000256" key="1">
    <source>
        <dbReference type="ARBA" id="ARBA00023015"/>
    </source>
</evidence>
<evidence type="ECO:0000256" key="2">
    <source>
        <dbReference type="ARBA" id="ARBA00023125"/>
    </source>
</evidence>
<sequence length="165" mass="19090">MNMYAKPTPFFSLKNILNVALNGNKEHVDAICQRMGINPNDLYDYMCQAMEYGTVYEQTQPLAEQARTILLRRLDSQQTAQIEEVADEMGLSVRSLQRRLQAENVTFREIVDEARRDIALRLIRTNQHNINEIACVMGYDEPSSFRRAFKKWTGHNPKAYQLATC</sequence>
<evidence type="ECO:0000259" key="4">
    <source>
        <dbReference type="PROSITE" id="PS01124"/>
    </source>
</evidence>